<dbReference type="Proteomes" id="UP001595904">
    <property type="component" value="Unassembled WGS sequence"/>
</dbReference>
<dbReference type="SUPFAM" id="SSF46785">
    <property type="entry name" value="Winged helix' DNA-binding domain"/>
    <property type="match status" value="1"/>
</dbReference>
<gene>
    <name evidence="5" type="ORF">ACFPN2_32360</name>
</gene>
<keyword evidence="6" id="KW-1185">Reference proteome</keyword>
<dbReference type="EMBL" id="JBHSDU010000015">
    <property type="protein sequence ID" value="MFC4313812.1"/>
    <property type="molecule type" value="Genomic_DNA"/>
</dbReference>
<proteinExistence type="predicted"/>
<dbReference type="PANTHER" id="PTHR33164">
    <property type="entry name" value="TRANSCRIPTIONAL REGULATOR, MARR FAMILY"/>
    <property type="match status" value="1"/>
</dbReference>
<feature type="domain" description="HTH marR-type" evidence="4">
    <location>
        <begin position="1"/>
        <end position="136"/>
    </location>
</feature>
<accession>A0ABV8T3M1</accession>
<name>A0ABV8T3M1_9GAMM</name>
<keyword evidence="1" id="KW-0805">Transcription regulation</keyword>
<dbReference type="Pfam" id="PF01047">
    <property type="entry name" value="MarR"/>
    <property type="match status" value="1"/>
</dbReference>
<comment type="caution">
    <text evidence="5">The sequence shown here is derived from an EMBL/GenBank/DDBJ whole genome shotgun (WGS) entry which is preliminary data.</text>
</comment>
<dbReference type="Gene3D" id="1.10.10.10">
    <property type="entry name" value="Winged helix-like DNA-binding domain superfamily/Winged helix DNA-binding domain"/>
    <property type="match status" value="1"/>
</dbReference>
<dbReference type="PRINTS" id="PR00598">
    <property type="entry name" value="HTHMARR"/>
</dbReference>
<sequence length="163" mass="18621">MDRIRNFGFILKNLERLYTKRFEILAQELSLTLPQCKALFNLARNQGISQKRLAEICEIEPMTLVRILDRMESDGWVERRPDPNDRRARTLYVTSGATPVLEQIDKLSAQMRAEALAGLNAEQRNQLMSLLEHVYQNLVTCKVEPMVATAKPAAAVPIRKKAQ</sequence>
<reference evidence="6" key="1">
    <citation type="journal article" date="2019" name="Int. J. Syst. Evol. Microbiol.">
        <title>The Global Catalogue of Microorganisms (GCM) 10K type strain sequencing project: providing services to taxonomists for standard genome sequencing and annotation.</title>
        <authorList>
            <consortium name="The Broad Institute Genomics Platform"/>
            <consortium name="The Broad Institute Genome Sequencing Center for Infectious Disease"/>
            <person name="Wu L."/>
            <person name="Ma J."/>
        </authorList>
    </citation>
    <scope>NUCLEOTIDE SEQUENCE [LARGE SCALE GENOMIC DNA]</scope>
    <source>
        <strain evidence="6">CGMCC 1.10759</strain>
    </source>
</reference>
<protein>
    <submittedName>
        <fullName evidence="5">MarR family winged helix-turn-helix transcriptional regulator</fullName>
    </submittedName>
</protein>
<dbReference type="InterPro" id="IPR039422">
    <property type="entry name" value="MarR/SlyA-like"/>
</dbReference>
<evidence type="ECO:0000256" key="2">
    <source>
        <dbReference type="ARBA" id="ARBA00023125"/>
    </source>
</evidence>
<evidence type="ECO:0000313" key="6">
    <source>
        <dbReference type="Proteomes" id="UP001595904"/>
    </source>
</evidence>
<dbReference type="InterPro" id="IPR000835">
    <property type="entry name" value="HTH_MarR-typ"/>
</dbReference>
<dbReference type="InterPro" id="IPR023187">
    <property type="entry name" value="Tscrpt_reg_MarR-type_CS"/>
</dbReference>
<dbReference type="PROSITE" id="PS50995">
    <property type="entry name" value="HTH_MARR_2"/>
    <property type="match status" value="1"/>
</dbReference>
<dbReference type="PANTHER" id="PTHR33164:SF64">
    <property type="entry name" value="TRANSCRIPTIONAL REGULATOR SLYA"/>
    <property type="match status" value="1"/>
</dbReference>
<organism evidence="5 6">
    <name type="scientific">Steroidobacter flavus</name>
    <dbReference type="NCBI Taxonomy" id="1842136"/>
    <lineage>
        <taxon>Bacteria</taxon>
        <taxon>Pseudomonadati</taxon>
        <taxon>Pseudomonadota</taxon>
        <taxon>Gammaproteobacteria</taxon>
        <taxon>Steroidobacterales</taxon>
        <taxon>Steroidobacteraceae</taxon>
        <taxon>Steroidobacter</taxon>
    </lineage>
</organism>
<evidence type="ECO:0000256" key="3">
    <source>
        <dbReference type="ARBA" id="ARBA00023163"/>
    </source>
</evidence>
<dbReference type="SMART" id="SM00347">
    <property type="entry name" value="HTH_MARR"/>
    <property type="match status" value="1"/>
</dbReference>
<dbReference type="InterPro" id="IPR036390">
    <property type="entry name" value="WH_DNA-bd_sf"/>
</dbReference>
<dbReference type="RefSeq" id="WP_380604467.1">
    <property type="nucleotide sequence ID" value="NZ_JBHSDU010000015.1"/>
</dbReference>
<keyword evidence="2" id="KW-0238">DNA-binding</keyword>
<dbReference type="InterPro" id="IPR036388">
    <property type="entry name" value="WH-like_DNA-bd_sf"/>
</dbReference>
<evidence type="ECO:0000313" key="5">
    <source>
        <dbReference type="EMBL" id="MFC4313812.1"/>
    </source>
</evidence>
<evidence type="ECO:0000256" key="1">
    <source>
        <dbReference type="ARBA" id="ARBA00023015"/>
    </source>
</evidence>
<keyword evidence="3" id="KW-0804">Transcription</keyword>
<dbReference type="PROSITE" id="PS01117">
    <property type="entry name" value="HTH_MARR_1"/>
    <property type="match status" value="1"/>
</dbReference>
<evidence type="ECO:0000259" key="4">
    <source>
        <dbReference type="PROSITE" id="PS50995"/>
    </source>
</evidence>